<name>A0A917KHT2_9BACL</name>
<evidence type="ECO:0000313" key="3">
    <source>
        <dbReference type="Proteomes" id="UP000637695"/>
    </source>
</evidence>
<dbReference type="Proteomes" id="UP000637695">
    <property type="component" value="Unassembled WGS sequence"/>
</dbReference>
<feature type="transmembrane region" description="Helical" evidence="1">
    <location>
        <begin position="42"/>
        <end position="61"/>
    </location>
</feature>
<evidence type="ECO:0000256" key="1">
    <source>
        <dbReference type="SAM" id="Phobius"/>
    </source>
</evidence>
<keyword evidence="1" id="KW-0472">Membrane</keyword>
<gene>
    <name evidence="2" type="ORF">GCM10010885_19520</name>
</gene>
<keyword evidence="1" id="KW-0812">Transmembrane</keyword>
<dbReference type="EMBL" id="BMOY01000033">
    <property type="protein sequence ID" value="GGJ10383.1"/>
    <property type="molecule type" value="Genomic_DNA"/>
</dbReference>
<reference evidence="2" key="1">
    <citation type="journal article" date="2014" name="Int. J. Syst. Evol. Microbiol.">
        <title>Complete genome sequence of Corynebacterium casei LMG S-19264T (=DSM 44701T), isolated from a smear-ripened cheese.</title>
        <authorList>
            <consortium name="US DOE Joint Genome Institute (JGI-PGF)"/>
            <person name="Walter F."/>
            <person name="Albersmeier A."/>
            <person name="Kalinowski J."/>
            <person name="Ruckert C."/>
        </authorList>
    </citation>
    <scope>NUCLEOTIDE SEQUENCE</scope>
    <source>
        <strain evidence="2">JCM 18487</strain>
    </source>
</reference>
<keyword evidence="3" id="KW-1185">Reference proteome</keyword>
<reference evidence="2" key="2">
    <citation type="submission" date="2020-09" db="EMBL/GenBank/DDBJ databases">
        <authorList>
            <person name="Sun Q."/>
            <person name="Ohkuma M."/>
        </authorList>
    </citation>
    <scope>NUCLEOTIDE SEQUENCE</scope>
    <source>
        <strain evidence="2">JCM 18487</strain>
    </source>
</reference>
<feature type="transmembrane region" description="Helical" evidence="1">
    <location>
        <begin position="6"/>
        <end position="30"/>
    </location>
</feature>
<protein>
    <submittedName>
        <fullName evidence="2">Uncharacterized protein</fullName>
    </submittedName>
</protein>
<organism evidence="2 3">
    <name type="scientific">Alicyclobacillus cellulosilyticus</name>
    <dbReference type="NCBI Taxonomy" id="1003997"/>
    <lineage>
        <taxon>Bacteria</taxon>
        <taxon>Bacillati</taxon>
        <taxon>Bacillota</taxon>
        <taxon>Bacilli</taxon>
        <taxon>Bacillales</taxon>
        <taxon>Alicyclobacillaceae</taxon>
        <taxon>Alicyclobacillus</taxon>
    </lineage>
</organism>
<sequence length="65" mass="7615">MNKVFHLIAIYLVLILFGKLIIHLVTFLLTKFAKREINYARNVAQFTVLTVILFLGLLYFMQILT</sequence>
<comment type="caution">
    <text evidence="2">The sequence shown here is derived from an EMBL/GenBank/DDBJ whole genome shotgun (WGS) entry which is preliminary data.</text>
</comment>
<accession>A0A917KHT2</accession>
<dbReference type="AlphaFoldDB" id="A0A917KHT2"/>
<keyword evidence="1" id="KW-1133">Transmembrane helix</keyword>
<evidence type="ECO:0000313" key="2">
    <source>
        <dbReference type="EMBL" id="GGJ10383.1"/>
    </source>
</evidence>
<proteinExistence type="predicted"/>